<protein>
    <submittedName>
        <fullName evidence="1">Uncharacterized protein</fullName>
    </submittedName>
</protein>
<dbReference type="InParanoid" id="D8LQM0"/>
<name>D8LQM0_ECTSI</name>
<gene>
    <name evidence="1" type="ORF">Esi_0006_0190</name>
</gene>
<proteinExistence type="predicted"/>
<reference evidence="1 2" key="1">
    <citation type="journal article" date="2010" name="Nature">
        <title>The Ectocarpus genome and the independent evolution of multicellularity in brown algae.</title>
        <authorList>
            <person name="Cock J.M."/>
            <person name="Sterck L."/>
            <person name="Rouze P."/>
            <person name="Scornet D."/>
            <person name="Allen A.E."/>
            <person name="Amoutzias G."/>
            <person name="Anthouard V."/>
            <person name="Artiguenave F."/>
            <person name="Aury J.M."/>
            <person name="Badger J.H."/>
            <person name="Beszteri B."/>
            <person name="Billiau K."/>
            <person name="Bonnet E."/>
            <person name="Bothwell J.H."/>
            <person name="Bowler C."/>
            <person name="Boyen C."/>
            <person name="Brownlee C."/>
            <person name="Carrano C.J."/>
            <person name="Charrier B."/>
            <person name="Cho G.Y."/>
            <person name="Coelho S.M."/>
            <person name="Collen J."/>
            <person name="Corre E."/>
            <person name="Da Silva C."/>
            <person name="Delage L."/>
            <person name="Delaroque N."/>
            <person name="Dittami S.M."/>
            <person name="Doulbeau S."/>
            <person name="Elias M."/>
            <person name="Farnham G."/>
            <person name="Gachon C.M."/>
            <person name="Gschloessl B."/>
            <person name="Heesch S."/>
            <person name="Jabbari K."/>
            <person name="Jubin C."/>
            <person name="Kawai H."/>
            <person name="Kimura K."/>
            <person name="Kloareg B."/>
            <person name="Kupper F.C."/>
            <person name="Lang D."/>
            <person name="Le Bail A."/>
            <person name="Leblanc C."/>
            <person name="Lerouge P."/>
            <person name="Lohr M."/>
            <person name="Lopez P.J."/>
            <person name="Martens C."/>
            <person name="Maumus F."/>
            <person name="Michel G."/>
            <person name="Miranda-Saavedra D."/>
            <person name="Morales J."/>
            <person name="Moreau H."/>
            <person name="Motomura T."/>
            <person name="Nagasato C."/>
            <person name="Napoli C.A."/>
            <person name="Nelson D.R."/>
            <person name="Nyvall-Collen P."/>
            <person name="Peters A.F."/>
            <person name="Pommier C."/>
            <person name="Potin P."/>
            <person name="Poulain J."/>
            <person name="Quesneville H."/>
            <person name="Read B."/>
            <person name="Rensing S.A."/>
            <person name="Ritter A."/>
            <person name="Rousvoal S."/>
            <person name="Samanta M."/>
            <person name="Samson G."/>
            <person name="Schroeder D.C."/>
            <person name="Segurens B."/>
            <person name="Strittmatter M."/>
            <person name="Tonon T."/>
            <person name="Tregear J.W."/>
            <person name="Valentin K."/>
            <person name="von Dassow P."/>
            <person name="Yamagishi T."/>
            <person name="Van de Peer Y."/>
            <person name="Wincker P."/>
        </authorList>
    </citation>
    <scope>NUCLEOTIDE SEQUENCE [LARGE SCALE GENOMIC DNA]</scope>
    <source>
        <strain evidence="2">Ec32 / CCAP1310/4</strain>
    </source>
</reference>
<evidence type="ECO:0000313" key="1">
    <source>
        <dbReference type="EMBL" id="CBN78784.1"/>
    </source>
</evidence>
<dbReference type="AlphaFoldDB" id="D8LQM0"/>
<dbReference type="EMBL" id="FN648818">
    <property type="protein sequence ID" value="CBN78784.1"/>
    <property type="molecule type" value="Genomic_DNA"/>
</dbReference>
<dbReference type="EMBL" id="FN649729">
    <property type="protein sequence ID" value="CBN78784.1"/>
    <property type="molecule type" value="Genomic_DNA"/>
</dbReference>
<sequence>MILLVVSGCPSEHRAQLPPPRAPICGPPPFSSFFFLIFTSGRAHRSSFARLHTPHSTPAASQVTGRTRQYITGRPESLLPIHRPRHCWQARRGSSKVLLGAVGRGAAINYIQHSLISRKMQQAPVQQRYPGQQPQSAAIPPVGIPAMMPATPGSMNMGTPGTVLPNGQFVPNASPAQMSVLPNGQVMAPPAGGGMTAGAPGFPVHTQPPGVGPNMGPVITREQQEIVGVPPGMTRESMAPGYDPRLKKQRRVFDPRYSFKDSFGNSRNKSCCTIS</sequence>
<keyword evidence="2" id="KW-1185">Reference proteome</keyword>
<accession>D8LQM0</accession>
<organism evidence="1 2">
    <name type="scientific">Ectocarpus siliculosus</name>
    <name type="common">Brown alga</name>
    <name type="synonym">Conferva siliculosa</name>
    <dbReference type="NCBI Taxonomy" id="2880"/>
    <lineage>
        <taxon>Eukaryota</taxon>
        <taxon>Sar</taxon>
        <taxon>Stramenopiles</taxon>
        <taxon>Ochrophyta</taxon>
        <taxon>PX clade</taxon>
        <taxon>Phaeophyceae</taxon>
        <taxon>Ectocarpales</taxon>
        <taxon>Ectocarpaceae</taxon>
        <taxon>Ectocarpus</taxon>
    </lineage>
</organism>
<dbReference type="Proteomes" id="UP000002630">
    <property type="component" value="Linkage Group LG04"/>
</dbReference>
<dbReference type="OrthoDB" id="10392938at2759"/>
<evidence type="ECO:0000313" key="2">
    <source>
        <dbReference type="Proteomes" id="UP000002630"/>
    </source>
</evidence>